<dbReference type="AlphaFoldDB" id="R8B3M1"/>
<protein>
    <submittedName>
        <fullName evidence="1">Uncharacterized protein</fullName>
    </submittedName>
</protein>
<proteinExistence type="predicted"/>
<gene>
    <name evidence="1" type="ORF">MARLIPOL_04000</name>
</gene>
<evidence type="ECO:0000313" key="1">
    <source>
        <dbReference type="EMBL" id="EON93166.1"/>
    </source>
</evidence>
<accession>R8B3M1</accession>
<evidence type="ECO:0000313" key="2">
    <source>
        <dbReference type="Proteomes" id="UP000016540"/>
    </source>
</evidence>
<comment type="caution">
    <text evidence="1">The sequence shown here is derived from an EMBL/GenBank/DDBJ whole genome shotgun (WGS) entry which is preliminary data.</text>
</comment>
<dbReference type="RefSeq" id="WP_012136801.1">
    <property type="nucleotide sequence ID" value="NZ_KE007306.1"/>
</dbReference>
<dbReference type="OrthoDB" id="9156157at2"/>
<reference evidence="1 2" key="1">
    <citation type="journal article" date="2013" name="Genome Announc.">
        <title>Draft Genome Sequence of the Moderately Halophilic Bacterium Marinobacter lipolyticus Strain SM19.</title>
        <authorList>
            <person name="Papke R.T."/>
            <person name="de la Haba R.R."/>
            <person name="Infante-Dominguez C."/>
            <person name="Perez D."/>
            <person name="Sanchez-Porro C."/>
            <person name="Lapierre P."/>
            <person name="Ventosa A."/>
        </authorList>
    </citation>
    <scope>NUCLEOTIDE SEQUENCE [LARGE SCALE GENOMIC DNA]</scope>
    <source>
        <strain evidence="1 2">SM19</strain>
    </source>
</reference>
<dbReference type="HOGENOM" id="CLU_1617047_0_0_6"/>
<sequence length="164" mass="18521">MRIFISRQSFINNLKSAAKAEKRCSQASKALSWYLDKAARSAGFQSWGWLHRKLQVASSIEFDHIHATIGRNIGRTFPNAAAKYVEKDVIGCIKSQFERCEEFSAPVSGSQNGYSHPSVSIEKEVKSLFSGIYPEILLSSAIDRLKDLGPWCEDDSEVMFEYEF</sequence>
<organism evidence="1 2">
    <name type="scientific">Marinobacter lipolyticus SM19</name>
    <dbReference type="NCBI Taxonomy" id="1318628"/>
    <lineage>
        <taxon>Bacteria</taxon>
        <taxon>Pseudomonadati</taxon>
        <taxon>Pseudomonadota</taxon>
        <taxon>Gammaproteobacteria</taxon>
        <taxon>Pseudomonadales</taxon>
        <taxon>Marinobacteraceae</taxon>
        <taxon>Marinobacter</taxon>
    </lineage>
</organism>
<dbReference type="Proteomes" id="UP000016540">
    <property type="component" value="Unassembled WGS sequence"/>
</dbReference>
<keyword evidence="2" id="KW-1185">Reference proteome</keyword>
<name>R8B3M1_9GAMM</name>
<dbReference type="EMBL" id="ASAD01000007">
    <property type="protein sequence ID" value="EON93166.1"/>
    <property type="molecule type" value="Genomic_DNA"/>
</dbReference>